<reference evidence="2" key="2">
    <citation type="journal article" date="2016" name="Mol. Ecol.">
        <title>Population genomics of the filarial nematode parasite Wuchereria bancrofti from mosquitoes.</title>
        <authorList>
            <person name="Small S.T."/>
            <person name="Reimer L.J."/>
            <person name="Tisch D.J."/>
            <person name="King C.L."/>
            <person name="Christensen B.M."/>
            <person name="Siba P.M."/>
            <person name="Kazura J.W."/>
            <person name="Serre D."/>
            <person name="Zimmerman P.A."/>
        </authorList>
    </citation>
    <scope>NUCLEOTIDE SEQUENCE</scope>
    <source>
        <strain evidence="2">pt0022</strain>
    </source>
</reference>
<dbReference type="WBParaSite" id="mrna-Wban_01650">
    <property type="protein sequence ID" value="mrna-Wban_01650"/>
    <property type="gene ID" value="Wban_01650"/>
</dbReference>
<keyword evidence="1" id="KW-1133">Transmembrane helix</keyword>
<sequence length="69" mass="7388">MNEKLKQSYTVKPIALTVSGSVTRADCFGAIVVVAVVVLLLLLLLTDTISQPTTVSPHSTFEDSALQKQ</sequence>
<reference evidence="3" key="3">
    <citation type="submission" date="2024-02" db="UniProtKB">
        <authorList>
            <consortium name="WormBaseParasite"/>
        </authorList>
    </citation>
    <scope>IDENTIFICATION</scope>
    <source>
        <strain evidence="3">pt0022</strain>
    </source>
</reference>
<keyword evidence="1" id="KW-0812">Transmembrane</keyword>
<evidence type="ECO:0000313" key="2">
    <source>
        <dbReference type="Proteomes" id="UP000093561"/>
    </source>
</evidence>
<dbReference type="AlphaFoldDB" id="A0AAF5PJL9"/>
<organism evidence="2 3">
    <name type="scientific">Wuchereria bancrofti</name>
    <dbReference type="NCBI Taxonomy" id="6293"/>
    <lineage>
        <taxon>Eukaryota</taxon>
        <taxon>Metazoa</taxon>
        <taxon>Ecdysozoa</taxon>
        <taxon>Nematoda</taxon>
        <taxon>Chromadorea</taxon>
        <taxon>Rhabditida</taxon>
        <taxon>Spirurina</taxon>
        <taxon>Spiruromorpha</taxon>
        <taxon>Filarioidea</taxon>
        <taxon>Onchocercidae</taxon>
        <taxon>Wuchereria</taxon>
    </lineage>
</organism>
<keyword evidence="1" id="KW-0472">Membrane</keyword>
<evidence type="ECO:0000313" key="3">
    <source>
        <dbReference type="WBParaSite" id="mrna-Wban_01650"/>
    </source>
</evidence>
<evidence type="ECO:0000256" key="1">
    <source>
        <dbReference type="SAM" id="Phobius"/>
    </source>
</evidence>
<protein>
    <submittedName>
        <fullName evidence="3">Uncharacterized protein</fullName>
    </submittedName>
</protein>
<accession>A0AAF5PJL9</accession>
<proteinExistence type="predicted"/>
<dbReference type="Proteomes" id="UP000093561">
    <property type="component" value="Unassembled WGS sequence"/>
</dbReference>
<feature type="transmembrane region" description="Helical" evidence="1">
    <location>
        <begin position="28"/>
        <end position="46"/>
    </location>
</feature>
<reference evidence="2" key="1">
    <citation type="submission" date="2015-03" db="EMBL/GenBank/DDBJ databases">
        <title>Wuchereria bancrofti Genome Sequencing Papua New Guinea Strain.</title>
        <authorList>
            <person name="Small S.T."/>
            <person name="Serre D."/>
            <person name="Zimmerman P.A."/>
        </authorList>
    </citation>
    <scope>NUCLEOTIDE SEQUENCE [LARGE SCALE GENOMIC DNA]</scope>
    <source>
        <strain evidence="2">pt0022</strain>
    </source>
</reference>
<name>A0AAF5PJL9_WUCBA</name>